<name>A0A061QT53_9CHLO</name>
<organism evidence="2">
    <name type="scientific">Tetraselmis sp. GSL018</name>
    <dbReference type="NCBI Taxonomy" id="582737"/>
    <lineage>
        <taxon>Eukaryota</taxon>
        <taxon>Viridiplantae</taxon>
        <taxon>Chlorophyta</taxon>
        <taxon>core chlorophytes</taxon>
        <taxon>Chlorodendrophyceae</taxon>
        <taxon>Chlorodendrales</taxon>
        <taxon>Chlorodendraceae</taxon>
        <taxon>Tetraselmis</taxon>
    </lineage>
</organism>
<feature type="non-terminal residue" evidence="2">
    <location>
        <position position="98"/>
    </location>
</feature>
<feature type="non-terminal residue" evidence="2">
    <location>
        <position position="1"/>
    </location>
</feature>
<protein>
    <submittedName>
        <fullName evidence="2">Uncharacterized protein</fullName>
    </submittedName>
</protein>
<evidence type="ECO:0000256" key="1">
    <source>
        <dbReference type="SAM" id="MobiDB-lite"/>
    </source>
</evidence>
<feature type="region of interest" description="Disordered" evidence="1">
    <location>
        <begin position="78"/>
        <end position="98"/>
    </location>
</feature>
<sequence length="98" mass="10888">EGFQSYDKGKPARPQMGRQDAVFGVPGEHRESWCLGEGLATALEAGLQAQWQASRERAREHRECSSFAIRWSAEDLESADKYTSGDSRCTSVDIRSPP</sequence>
<proteinExistence type="predicted"/>
<dbReference type="EMBL" id="GBEZ01025474">
    <property type="protein sequence ID" value="JAC61614.1"/>
    <property type="molecule type" value="Transcribed_RNA"/>
</dbReference>
<accession>A0A061QT53</accession>
<reference evidence="2" key="1">
    <citation type="submission" date="2014-05" db="EMBL/GenBank/DDBJ databases">
        <title>The transcriptome of the halophilic microalga Tetraselmis sp. GSL018 isolated from the Great Salt Lake, Utah.</title>
        <authorList>
            <person name="Jinkerson R.E."/>
            <person name="D'Adamo S."/>
            <person name="Posewitz M.C."/>
        </authorList>
    </citation>
    <scope>NUCLEOTIDE SEQUENCE</scope>
    <source>
        <strain evidence="2">GSL018</strain>
    </source>
</reference>
<dbReference type="AlphaFoldDB" id="A0A061QT53"/>
<gene>
    <name evidence="2" type="ORF">TSPGSL018_25729</name>
</gene>
<evidence type="ECO:0000313" key="2">
    <source>
        <dbReference type="EMBL" id="JAC61614.1"/>
    </source>
</evidence>